<organism evidence="1 2">
    <name type="scientific">Paenarthrobacter aurescens (strain TC1)</name>
    <dbReference type="NCBI Taxonomy" id="290340"/>
    <lineage>
        <taxon>Bacteria</taxon>
        <taxon>Bacillati</taxon>
        <taxon>Actinomycetota</taxon>
        <taxon>Actinomycetes</taxon>
        <taxon>Micrococcales</taxon>
        <taxon>Micrococcaceae</taxon>
        <taxon>Paenarthrobacter</taxon>
    </lineage>
</organism>
<dbReference type="Proteomes" id="UP000000637">
    <property type="component" value="Chromosome"/>
</dbReference>
<name>A1RCA5_PAEAT</name>
<dbReference type="EMBL" id="CP000474">
    <property type="protein sequence ID" value="ABM08162.1"/>
    <property type="molecule type" value="Genomic_DNA"/>
</dbReference>
<evidence type="ECO:0000313" key="1">
    <source>
        <dbReference type="EMBL" id="ABM08162.1"/>
    </source>
</evidence>
<dbReference type="KEGG" id="aau:AAur_4202"/>
<keyword evidence="2" id="KW-1185">Reference proteome</keyword>
<accession>A1RCA5</accession>
<sequence>MAGRVRITLPVYTVASTIKGYSSDVSGQRR</sequence>
<proteinExistence type="predicted"/>
<dbReference type="AlphaFoldDB" id="A1RCA5"/>
<evidence type="ECO:0000313" key="2">
    <source>
        <dbReference type="Proteomes" id="UP000000637"/>
    </source>
</evidence>
<dbReference type="HOGENOM" id="CLU_3401866_0_0_11"/>
<gene>
    <name evidence="1" type="ordered locus">AAur_4202</name>
</gene>
<protein>
    <submittedName>
        <fullName evidence="1">Uncharacterized protein</fullName>
    </submittedName>
</protein>
<reference evidence="1 2" key="1">
    <citation type="journal article" date="2006" name="PLoS Genet.">
        <title>Secrets of soil survival revealed by the genome sequence of Arthrobacter aurescens TC1.</title>
        <authorList>
            <person name="Mongodin E.F."/>
            <person name="Shapir N."/>
            <person name="Daugherty S.C."/>
            <person name="DeBoy R.T."/>
            <person name="Emerson J.B."/>
            <person name="Shvartzbeyn A."/>
            <person name="Radune D."/>
            <person name="Vamathevan J."/>
            <person name="Riggs F."/>
            <person name="Grinberg V."/>
            <person name="Khouri H."/>
            <person name="Wackett L.P."/>
            <person name="Nelson K.E."/>
            <person name="Sadowsky M.J."/>
        </authorList>
    </citation>
    <scope>NUCLEOTIDE SEQUENCE [LARGE SCALE GENOMIC DNA]</scope>
    <source>
        <strain evidence="1 2">TC1</strain>
    </source>
</reference>